<gene>
    <name evidence="1" type="ORF">SAMN05421647_11477</name>
</gene>
<reference evidence="1 2" key="1">
    <citation type="submission" date="2017-01" db="EMBL/GenBank/DDBJ databases">
        <authorList>
            <person name="Mah S.A."/>
            <person name="Swanson W.J."/>
            <person name="Moy G.W."/>
            <person name="Vacquier V.D."/>
        </authorList>
    </citation>
    <scope>NUCLEOTIDE SEQUENCE [LARGE SCALE GENOMIC DNA]</scope>
    <source>
        <strain evidence="1 2">DSM 7027</strain>
    </source>
</reference>
<dbReference type="RefSeq" id="WP_076466352.1">
    <property type="nucleotide sequence ID" value="NZ_FTMN01000014.1"/>
</dbReference>
<evidence type="ECO:0000313" key="1">
    <source>
        <dbReference type="EMBL" id="SIR02855.1"/>
    </source>
</evidence>
<evidence type="ECO:0000313" key="2">
    <source>
        <dbReference type="Proteomes" id="UP000186895"/>
    </source>
</evidence>
<sequence>MSLELHYNLRLPEWFHRRYPVGQHLVAKLRDGHTISVLVSKLESTGAVLKVTSAKGSATEHDIIALHLESLTRDGYIHISPYDLMLALNVFKPVHPLILEERERFPHLSPATNRL</sequence>
<dbReference type="EMBL" id="FTMN01000014">
    <property type="protein sequence ID" value="SIR02855.1"/>
    <property type="molecule type" value="Genomic_DNA"/>
</dbReference>
<dbReference type="Proteomes" id="UP000186895">
    <property type="component" value="Unassembled WGS sequence"/>
</dbReference>
<protein>
    <submittedName>
        <fullName evidence="1">Uncharacterized protein</fullName>
    </submittedName>
</protein>
<organism evidence="1 2">
    <name type="scientific">Marinobacterium stanieri</name>
    <dbReference type="NCBI Taxonomy" id="49186"/>
    <lineage>
        <taxon>Bacteria</taxon>
        <taxon>Pseudomonadati</taxon>
        <taxon>Pseudomonadota</taxon>
        <taxon>Gammaproteobacteria</taxon>
        <taxon>Oceanospirillales</taxon>
        <taxon>Oceanospirillaceae</taxon>
        <taxon>Marinobacterium</taxon>
    </lineage>
</organism>
<keyword evidence="2" id="KW-1185">Reference proteome</keyword>
<dbReference type="STRING" id="49186.SAMN05421647_11477"/>
<dbReference type="AlphaFoldDB" id="A0A1N6XKI1"/>
<name>A0A1N6XKI1_9GAMM</name>
<proteinExistence type="predicted"/>
<accession>A0A1N6XKI1</accession>